<dbReference type="KEGG" id="amt:Amet_1146"/>
<dbReference type="RefSeq" id="WP_012062398.1">
    <property type="nucleotide sequence ID" value="NC_009633.1"/>
</dbReference>
<gene>
    <name evidence="2" type="ordered locus">Amet_1146</name>
</gene>
<dbReference type="STRING" id="293826.Amet_1146"/>
<sequence length="87" mass="10166">MRKLLIFIYIFCLFVLVMWIHLQHNEVLSDGLMQYYVGNFYEDTKAQNAVAGIVLNYRVYDTLFEALTLLISVVAVSHFYHGKEDEA</sequence>
<dbReference type="HOGENOM" id="CLU_171166_2_0_9"/>
<evidence type="ECO:0000313" key="2">
    <source>
        <dbReference type="EMBL" id="ABR47357.1"/>
    </source>
</evidence>
<dbReference type="EMBL" id="CP000724">
    <property type="protein sequence ID" value="ABR47357.1"/>
    <property type="molecule type" value="Genomic_DNA"/>
</dbReference>
<keyword evidence="1" id="KW-1133">Transmembrane helix</keyword>
<organism evidence="2 3">
    <name type="scientific">Alkaliphilus metalliredigens (strain QYMF)</name>
    <dbReference type="NCBI Taxonomy" id="293826"/>
    <lineage>
        <taxon>Bacteria</taxon>
        <taxon>Bacillati</taxon>
        <taxon>Bacillota</taxon>
        <taxon>Clostridia</taxon>
        <taxon>Peptostreptococcales</taxon>
        <taxon>Natronincolaceae</taxon>
        <taxon>Alkaliphilus</taxon>
    </lineage>
</organism>
<dbReference type="Proteomes" id="UP000001572">
    <property type="component" value="Chromosome"/>
</dbReference>
<dbReference type="eggNOG" id="COG2111">
    <property type="taxonomic scope" value="Bacteria"/>
</dbReference>
<protein>
    <recommendedName>
        <fullName evidence="4">Multicomponent Na+:H+ antiporter subunit B</fullName>
    </recommendedName>
</protein>
<dbReference type="AlphaFoldDB" id="A6TMD9"/>
<feature type="transmembrane region" description="Helical" evidence="1">
    <location>
        <begin position="63"/>
        <end position="81"/>
    </location>
</feature>
<dbReference type="OrthoDB" id="9798859at2"/>
<evidence type="ECO:0000256" key="1">
    <source>
        <dbReference type="SAM" id="Phobius"/>
    </source>
</evidence>
<feature type="transmembrane region" description="Helical" evidence="1">
    <location>
        <begin position="5"/>
        <end position="22"/>
    </location>
</feature>
<name>A6TMD9_ALKMQ</name>
<accession>A6TMD9</accession>
<keyword evidence="3" id="KW-1185">Reference proteome</keyword>
<keyword evidence="1" id="KW-0472">Membrane</keyword>
<evidence type="ECO:0000313" key="3">
    <source>
        <dbReference type="Proteomes" id="UP000001572"/>
    </source>
</evidence>
<evidence type="ECO:0008006" key="4">
    <source>
        <dbReference type="Google" id="ProtNLM"/>
    </source>
</evidence>
<keyword evidence="1" id="KW-0812">Transmembrane</keyword>
<reference evidence="3" key="1">
    <citation type="journal article" date="2016" name="Genome Announc.">
        <title>Complete genome sequence of Alkaliphilus metalliredigens strain QYMF, an alkaliphilic and metal-reducing bacterium isolated from borax-contaminated leachate ponds.</title>
        <authorList>
            <person name="Hwang C."/>
            <person name="Copeland A."/>
            <person name="Lucas S."/>
            <person name="Lapidus A."/>
            <person name="Barry K."/>
            <person name="Detter J.C."/>
            <person name="Glavina Del Rio T."/>
            <person name="Hammon N."/>
            <person name="Israni S."/>
            <person name="Dalin E."/>
            <person name="Tice H."/>
            <person name="Pitluck S."/>
            <person name="Chertkov O."/>
            <person name="Brettin T."/>
            <person name="Bruce D."/>
            <person name="Han C."/>
            <person name="Schmutz J."/>
            <person name="Larimer F."/>
            <person name="Land M.L."/>
            <person name="Hauser L."/>
            <person name="Kyrpides N."/>
            <person name="Mikhailova N."/>
            <person name="Ye Q."/>
            <person name="Zhou J."/>
            <person name="Richardson P."/>
            <person name="Fields M.W."/>
        </authorList>
    </citation>
    <scope>NUCLEOTIDE SEQUENCE [LARGE SCALE GENOMIC DNA]</scope>
    <source>
        <strain evidence="3">QYMF</strain>
    </source>
</reference>
<proteinExistence type="predicted"/>